<dbReference type="Pfam" id="PF13489">
    <property type="entry name" value="Methyltransf_23"/>
    <property type="match status" value="1"/>
</dbReference>
<evidence type="ECO:0000313" key="2">
    <source>
        <dbReference type="Proteomes" id="UP000618754"/>
    </source>
</evidence>
<keyword evidence="2" id="KW-1185">Reference proteome</keyword>
<protein>
    <submittedName>
        <fullName evidence="1">Class I SAM-dependent methyltransferase</fullName>
    </submittedName>
</protein>
<evidence type="ECO:0000313" key="1">
    <source>
        <dbReference type="EMBL" id="MBD1385634.1"/>
    </source>
</evidence>
<name>A0ABR7X4X8_9SPHI</name>
<comment type="caution">
    <text evidence="1">The sequence shown here is derived from an EMBL/GenBank/DDBJ whole genome shotgun (WGS) entry which is preliminary data.</text>
</comment>
<dbReference type="CDD" id="cd02440">
    <property type="entry name" value="AdoMet_MTases"/>
    <property type="match status" value="1"/>
</dbReference>
<keyword evidence="1" id="KW-0489">Methyltransferase</keyword>
<dbReference type="SUPFAM" id="SSF53335">
    <property type="entry name" value="S-adenosyl-L-methionine-dependent methyltransferases"/>
    <property type="match status" value="1"/>
</dbReference>
<accession>A0ABR7X4X8</accession>
<organism evidence="1 2">
    <name type="scientific">Mucilaginibacter rigui</name>
    <dbReference type="NCBI Taxonomy" id="534635"/>
    <lineage>
        <taxon>Bacteria</taxon>
        <taxon>Pseudomonadati</taxon>
        <taxon>Bacteroidota</taxon>
        <taxon>Sphingobacteriia</taxon>
        <taxon>Sphingobacteriales</taxon>
        <taxon>Sphingobacteriaceae</taxon>
        <taxon>Mucilaginibacter</taxon>
    </lineage>
</organism>
<proteinExistence type="predicted"/>
<dbReference type="GO" id="GO:0032259">
    <property type="term" value="P:methylation"/>
    <property type="evidence" value="ECO:0007669"/>
    <property type="project" value="UniProtKB-KW"/>
</dbReference>
<dbReference type="RefSeq" id="WP_191175495.1">
    <property type="nucleotide sequence ID" value="NZ_JACWMW010000002.1"/>
</dbReference>
<dbReference type="InterPro" id="IPR029063">
    <property type="entry name" value="SAM-dependent_MTases_sf"/>
</dbReference>
<dbReference type="PANTHER" id="PTHR43861">
    <property type="entry name" value="TRANS-ACONITATE 2-METHYLTRANSFERASE-RELATED"/>
    <property type="match status" value="1"/>
</dbReference>
<dbReference type="EMBL" id="JACWMW010000002">
    <property type="protein sequence ID" value="MBD1385634.1"/>
    <property type="molecule type" value="Genomic_DNA"/>
</dbReference>
<sequence>MTPVNCRVCDAPLNPKYIFKEMMFGSREEFPYGECPNCGCIQILQVPADINKHYPPYYMSFNQIIPPLKRLPFLKRLRGGMRMKKKYKTSDNKTLGYLKPINTMPDAKILDIGCGKGQLISLLFNEGFEHVTGVDKFIGHEIDHGYGVKVLKKDLSELPSNTYDVLITHHVLEHMDEQVKELKECHRLLKKGGVFLVCIPILGEVWDIYKENWVQLDAPRHFVLHTLKSMGILAEKTGFTIKQTIFDSTAFQFWGSELYERGIPLMEPDTHQTYPIETLFTPQELAAFEERSVALNAIQRGDSARFYLYKK</sequence>
<dbReference type="GO" id="GO:0008168">
    <property type="term" value="F:methyltransferase activity"/>
    <property type="evidence" value="ECO:0007669"/>
    <property type="project" value="UniProtKB-KW"/>
</dbReference>
<gene>
    <name evidence="1" type="ORF">IDJ75_10125</name>
</gene>
<dbReference type="Proteomes" id="UP000618754">
    <property type="component" value="Unassembled WGS sequence"/>
</dbReference>
<dbReference type="Gene3D" id="3.40.50.150">
    <property type="entry name" value="Vaccinia Virus protein VP39"/>
    <property type="match status" value="1"/>
</dbReference>
<keyword evidence="1" id="KW-0808">Transferase</keyword>
<reference evidence="1 2" key="1">
    <citation type="submission" date="2020-09" db="EMBL/GenBank/DDBJ databases">
        <title>Novel species of Mucilaginibacter isolated from a glacier on the Tibetan Plateau.</title>
        <authorList>
            <person name="Liu Q."/>
            <person name="Xin Y.-H."/>
        </authorList>
    </citation>
    <scope>NUCLEOTIDE SEQUENCE [LARGE SCALE GENOMIC DNA]</scope>
    <source>
        <strain evidence="1 2">CGMCC 1.13878</strain>
    </source>
</reference>